<proteinExistence type="predicted"/>
<evidence type="ECO:0000256" key="1">
    <source>
        <dbReference type="SAM" id="MobiDB-lite"/>
    </source>
</evidence>
<organism evidence="2 3">
    <name type="scientific">Streptosporangium subroseum</name>
    <dbReference type="NCBI Taxonomy" id="106412"/>
    <lineage>
        <taxon>Bacteria</taxon>
        <taxon>Bacillati</taxon>
        <taxon>Actinomycetota</taxon>
        <taxon>Actinomycetes</taxon>
        <taxon>Streptosporangiales</taxon>
        <taxon>Streptosporangiaceae</taxon>
        <taxon>Streptosporangium</taxon>
    </lineage>
</organism>
<reference evidence="2 3" key="1">
    <citation type="submission" date="2017-06" db="EMBL/GenBank/DDBJ databases">
        <authorList>
            <person name="Kim H.J."/>
            <person name="Triplett B.A."/>
        </authorList>
    </citation>
    <scope>NUCLEOTIDE SEQUENCE [LARGE SCALE GENOMIC DNA]</scope>
    <source>
        <strain evidence="2 3">CGMCC 4.2132</strain>
    </source>
</reference>
<evidence type="ECO:0000313" key="2">
    <source>
        <dbReference type="EMBL" id="SNT63217.1"/>
    </source>
</evidence>
<dbReference type="Proteomes" id="UP000198282">
    <property type="component" value="Unassembled WGS sequence"/>
</dbReference>
<protein>
    <submittedName>
        <fullName evidence="2">Uncharacterized protein</fullName>
    </submittedName>
</protein>
<feature type="non-terminal residue" evidence="2">
    <location>
        <position position="1"/>
    </location>
</feature>
<dbReference type="AlphaFoldDB" id="A0A239P851"/>
<name>A0A239P851_9ACTN</name>
<feature type="compositionally biased region" description="Basic and acidic residues" evidence="1">
    <location>
        <begin position="27"/>
        <end position="42"/>
    </location>
</feature>
<feature type="region of interest" description="Disordered" evidence="1">
    <location>
        <begin position="1"/>
        <end position="45"/>
    </location>
</feature>
<dbReference type="EMBL" id="FZOD01000098">
    <property type="protein sequence ID" value="SNT63217.1"/>
    <property type="molecule type" value="Genomic_DNA"/>
</dbReference>
<keyword evidence="3" id="KW-1185">Reference proteome</keyword>
<evidence type="ECO:0000313" key="3">
    <source>
        <dbReference type="Proteomes" id="UP000198282"/>
    </source>
</evidence>
<dbReference type="RefSeq" id="WP_218825802.1">
    <property type="nucleotide sequence ID" value="NZ_FZOD01000098.1"/>
</dbReference>
<sequence>SDEAKEDSAPVVSDEAKEDSAPVVSSDAKEDSAPAVSDEAKADSAPAAAQVDLCATVKTVAGPILSLVGTGQMSLNTALNLNASLTGVTVPQVLGCLV</sequence>
<accession>A0A239P851</accession>
<gene>
    <name evidence="2" type="ORF">SAMN05216276_109827</name>
</gene>